<sequence length="304" mass="34921">MCSDELVLAKEAFEARNYYDSLENSIIAFAKTQNPEAAKLIALSYYQLNLLERAIIKLKWARTINEGDNYAELTQFLGNSYGKMGKNKQAISCYNELIQMNNPQWVYAGHLGRGIIYSRIGKMNDNKKFLEKALKEFEEANVRGLSLIDIAKLNNSIAEVYQALNDHYRAIEFYQKAIDVFEGQLKSCSLNGIALSLVKVGNFKEAHERLDESYKIILEGNHEIELGENLKVRGICYKEQGDYHKAYFYLKQARSIFKEKDLLLELAEVAYILGDLETDIERAAKYKAEHDLYVSSMMEEVKEI</sequence>
<keyword evidence="1" id="KW-0677">Repeat</keyword>
<dbReference type="PANTHER" id="PTHR45641">
    <property type="entry name" value="TETRATRICOPEPTIDE REPEAT PROTEIN (AFU_ORTHOLOGUE AFUA_6G03870)"/>
    <property type="match status" value="1"/>
</dbReference>
<feature type="repeat" description="TPR" evidence="3">
    <location>
        <begin position="71"/>
        <end position="104"/>
    </location>
</feature>
<keyword evidence="5" id="KW-1185">Reference proteome</keyword>
<proteinExistence type="predicted"/>
<gene>
    <name evidence="4" type="ORF">BBF96_10610</name>
</gene>
<dbReference type="RefSeq" id="WP_164731019.1">
    <property type="nucleotide sequence ID" value="NZ_CP016379.1"/>
</dbReference>
<dbReference type="PROSITE" id="PS50005">
    <property type="entry name" value="TPR"/>
    <property type="match status" value="2"/>
</dbReference>
<dbReference type="Proteomes" id="UP000267250">
    <property type="component" value="Chromosome"/>
</dbReference>
<dbReference type="KEGG" id="aft:BBF96_10610"/>
<reference evidence="4 5" key="1">
    <citation type="submission" date="2016-07" db="EMBL/GenBank/DDBJ databases">
        <title>Genome and transcriptome analysis of iron-reducing fermentative bacteria Anoxybacter fermentans.</title>
        <authorList>
            <person name="Zeng X."/>
            <person name="Shao Z."/>
        </authorList>
    </citation>
    <scope>NUCLEOTIDE SEQUENCE [LARGE SCALE GENOMIC DNA]</scope>
    <source>
        <strain evidence="4 5">DY22613</strain>
    </source>
</reference>
<evidence type="ECO:0000256" key="1">
    <source>
        <dbReference type="ARBA" id="ARBA00022737"/>
    </source>
</evidence>
<accession>A0A3Q9HRH2</accession>
<keyword evidence="2 3" id="KW-0802">TPR repeat</keyword>
<dbReference type="InterPro" id="IPR011990">
    <property type="entry name" value="TPR-like_helical_dom_sf"/>
</dbReference>
<protein>
    <submittedName>
        <fullName evidence="4">Uncharacterized protein</fullName>
    </submittedName>
</protein>
<dbReference type="Pfam" id="PF13424">
    <property type="entry name" value="TPR_12"/>
    <property type="match status" value="1"/>
</dbReference>
<evidence type="ECO:0000313" key="4">
    <source>
        <dbReference type="EMBL" id="AZR73796.1"/>
    </source>
</evidence>
<dbReference type="EMBL" id="CP016379">
    <property type="protein sequence ID" value="AZR73796.1"/>
    <property type="molecule type" value="Genomic_DNA"/>
</dbReference>
<feature type="repeat" description="TPR" evidence="3">
    <location>
        <begin position="151"/>
        <end position="184"/>
    </location>
</feature>
<dbReference type="PANTHER" id="PTHR45641:SF19">
    <property type="entry name" value="NEPHROCYSTIN-3"/>
    <property type="match status" value="1"/>
</dbReference>
<dbReference type="SMART" id="SM00028">
    <property type="entry name" value="TPR"/>
    <property type="match status" value="5"/>
</dbReference>
<organism evidence="4 5">
    <name type="scientific">Anoxybacter fermentans</name>
    <dbReference type="NCBI Taxonomy" id="1323375"/>
    <lineage>
        <taxon>Bacteria</taxon>
        <taxon>Bacillati</taxon>
        <taxon>Bacillota</taxon>
        <taxon>Clostridia</taxon>
        <taxon>Halanaerobiales</taxon>
        <taxon>Anoxybacter</taxon>
    </lineage>
</organism>
<evidence type="ECO:0000256" key="3">
    <source>
        <dbReference type="PROSITE-ProRule" id="PRU00339"/>
    </source>
</evidence>
<dbReference type="Gene3D" id="1.25.40.10">
    <property type="entry name" value="Tetratricopeptide repeat domain"/>
    <property type="match status" value="3"/>
</dbReference>
<evidence type="ECO:0000313" key="5">
    <source>
        <dbReference type="Proteomes" id="UP000267250"/>
    </source>
</evidence>
<name>A0A3Q9HRH2_9FIRM</name>
<dbReference type="SUPFAM" id="SSF48452">
    <property type="entry name" value="TPR-like"/>
    <property type="match status" value="1"/>
</dbReference>
<dbReference type="Pfam" id="PF13181">
    <property type="entry name" value="TPR_8"/>
    <property type="match status" value="1"/>
</dbReference>
<dbReference type="InterPro" id="IPR019734">
    <property type="entry name" value="TPR_rpt"/>
</dbReference>
<dbReference type="AlphaFoldDB" id="A0A3Q9HRH2"/>
<evidence type="ECO:0000256" key="2">
    <source>
        <dbReference type="ARBA" id="ARBA00022803"/>
    </source>
</evidence>